<comment type="caution">
    <text evidence="1">The sequence shown here is derived from an EMBL/GenBank/DDBJ whole genome shotgun (WGS) entry which is preliminary data.</text>
</comment>
<sequence length="82" mass="9029">MGRCLNTLLKPSWLALARAKGLLDQEERPRGGEFVEKKSLSSFILSSSSSCPRRENRVKVSVAFSVTDQTSLSRSLQGIVAF</sequence>
<proteinExistence type="predicted"/>
<organism evidence="1 2">
    <name type="scientific">Colocasia esculenta</name>
    <name type="common">Wild taro</name>
    <name type="synonym">Arum esculentum</name>
    <dbReference type="NCBI Taxonomy" id="4460"/>
    <lineage>
        <taxon>Eukaryota</taxon>
        <taxon>Viridiplantae</taxon>
        <taxon>Streptophyta</taxon>
        <taxon>Embryophyta</taxon>
        <taxon>Tracheophyta</taxon>
        <taxon>Spermatophyta</taxon>
        <taxon>Magnoliopsida</taxon>
        <taxon>Liliopsida</taxon>
        <taxon>Araceae</taxon>
        <taxon>Aroideae</taxon>
        <taxon>Colocasieae</taxon>
        <taxon>Colocasia</taxon>
    </lineage>
</organism>
<evidence type="ECO:0000313" key="2">
    <source>
        <dbReference type="Proteomes" id="UP000652761"/>
    </source>
</evidence>
<accession>A0A843X5L0</accession>
<reference evidence="1" key="1">
    <citation type="submission" date="2017-07" db="EMBL/GenBank/DDBJ databases">
        <title>Taro Niue Genome Assembly and Annotation.</title>
        <authorList>
            <person name="Atibalentja N."/>
            <person name="Keating K."/>
            <person name="Fields C.J."/>
        </authorList>
    </citation>
    <scope>NUCLEOTIDE SEQUENCE</scope>
    <source>
        <strain evidence="1">Niue_2</strain>
        <tissue evidence="1">Leaf</tissue>
    </source>
</reference>
<dbReference type="EMBL" id="NMUH01005047">
    <property type="protein sequence ID" value="MQM11650.1"/>
    <property type="molecule type" value="Genomic_DNA"/>
</dbReference>
<name>A0A843X5L0_COLES</name>
<evidence type="ECO:0000313" key="1">
    <source>
        <dbReference type="EMBL" id="MQM11650.1"/>
    </source>
</evidence>
<keyword evidence="2" id="KW-1185">Reference proteome</keyword>
<dbReference type="AlphaFoldDB" id="A0A843X5L0"/>
<protein>
    <submittedName>
        <fullName evidence="1">Uncharacterized protein</fullName>
    </submittedName>
</protein>
<gene>
    <name evidence="1" type="ORF">Taro_044559</name>
</gene>
<dbReference type="Proteomes" id="UP000652761">
    <property type="component" value="Unassembled WGS sequence"/>
</dbReference>